<dbReference type="SUPFAM" id="SSF52833">
    <property type="entry name" value="Thioredoxin-like"/>
    <property type="match status" value="1"/>
</dbReference>
<evidence type="ECO:0000256" key="6">
    <source>
        <dbReference type="ARBA" id="ARBA00023242"/>
    </source>
</evidence>
<keyword evidence="4 10" id="KW-0238">DNA-binding</keyword>
<reference evidence="12 13" key="1">
    <citation type="submission" date="2019-12" db="EMBL/GenBank/DDBJ databases">
        <title>Chromosome-level assembly of the Caenorhabditis remanei genome.</title>
        <authorList>
            <person name="Teterina A.A."/>
            <person name="Willis J.H."/>
            <person name="Phillips P.C."/>
        </authorList>
    </citation>
    <scope>NUCLEOTIDE SEQUENCE [LARGE SCALE GENOMIC DNA]</scope>
    <source>
        <strain evidence="12 13">PX506</strain>
        <tissue evidence="12">Whole organism</tissue>
    </source>
</reference>
<dbReference type="PANTHER" id="PTHR12151:SF5">
    <property type="entry name" value="AT19154P"/>
    <property type="match status" value="1"/>
</dbReference>
<name>A0A6A5H890_CAERE</name>
<dbReference type="KEGG" id="crq:GCK72_003904"/>
<dbReference type="GO" id="GO:0046872">
    <property type="term" value="F:metal ion binding"/>
    <property type="evidence" value="ECO:0007669"/>
    <property type="project" value="UniProtKB-KW"/>
</dbReference>
<feature type="binding site" evidence="8">
    <location>
        <position position="154"/>
    </location>
    <ligand>
        <name>Cu cation</name>
        <dbReference type="ChEBI" id="CHEBI:23378"/>
    </ligand>
</feature>
<comment type="similarity">
    <text evidence="10">Belongs to the TFIIF alpha subunit family.</text>
</comment>
<feature type="region of interest" description="Disordered" evidence="11">
    <location>
        <begin position="487"/>
        <end position="692"/>
    </location>
</feature>
<dbReference type="Gene3D" id="3.40.30.10">
    <property type="entry name" value="Glutaredoxin"/>
    <property type="match status" value="1"/>
</dbReference>
<dbReference type="GO" id="GO:0005739">
    <property type="term" value="C:mitochondrion"/>
    <property type="evidence" value="ECO:0007669"/>
    <property type="project" value="GOC"/>
</dbReference>
<dbReference type="AlphaFoldDB" id="A0A6A5H890"/>
<dbReference type="SUPFAM" id="SSF50916">
    <property type="entry name" value="Rap30/74 interaction domains"/>
    <property type="match status" value="1"/>
</dbReference>
<comment type="similarity">
    <text evidence="2">Belongs to the SCO1/2 family.</text>
</comment>
<gene>
    <name evidence="12" type="ORF">GCK72_003904</name>
</gene>
<evidence type="ECO:0000256" key="11">
    <source>
        <dbReference type="SAM" id="MobiDB-lite"/>
    </source>
</evidence>
<dbReference type="CTD" id="9826638"/>
<sequence>MSLVCSSANLCKNTKPVWSLASAARFSDKKKGDDLETDLQKDLKKLNEILKTGIKETESLNDKLQDATPTGKIDKNFMNFRKQAEQEAFKRSSIFNWKTVLGTFAVEREKHRKQTAGKARIGGEWELINTNGKLEGSEELRGNWLLMYFGFTNCPDICPDEIEKMVKVVEIVEAKKNAPPIVPVFISVDPERDSVERVKEYCSEFSDKLKGFTGSQEQVNKVAKTFRVYHSQGPRTSKQEDDYIVDHTVIMYLIDPDGQFHDYYGQNRKAEEIANVIEMKMTSKPEDASRNDFNVRVAKSNDNVRYSVMMFNGMDKVDTSKWTLESAVTMEREDNQRVILSTQTVQEYGEGSEYGKAAREEARRKKYGRQSKSYKLDNQPWKLTFTEPEGRQRQMRGIREGGANEHADYWVFLKPPGSSEFKAYKVDEWHKFLPAITHKTLDIDQAEEQFSQRNKVMNQFALKAAIQNQLNATDDSEMTEQQKRLLKIKDEGSSDDSDDEGDEGEGGGDEKKAKNKKKKKKNLKPAKEKRQRVENSDEVAKYESSDGEDEGREYDYISDSGTDSDREQVPSDEKIEKQLVGVAEEEGARKLFETDSDESDDDLAKKLLKPDDKKKGNDVEERESSGTDSDDPDTEKIESVVFLKANKNAEVAGGGGGAKKRPLGEDSEVKTDGVGPSDAKKAKPAAKFEEGLNEETVRRYLRRKPHTTKELLHKMNGKCGDMSKSEMVTRLATILKAIEPHQTRQLKGKKEVLFFSLANTIA</sequence>
<dbReference type="InterPro" id="IPR008851">
    <property type="entry name" value="TFIIF-alpha"/>
</dbReference>
<dbReference type="Proteomes" id="UP000483820">
    <property type="component" value="Chromosome II"/>
</dbReference>
<dbReference type="FunFam" id="3.40.30.10:FF:000013">
    <property type="entry name" value="Blast:Protein SCO1 homolog, mitochondrial"/>
    <property type="match status" value="1"/>
</dbReference>
<evidence type="ECO:0000256" key="5">
    <source>
        <dbReference type="ARBA" id="ARBA00023163"/>
    </source>
</evidence>
<dbReference type="GO" id="GO:0032968">
    <property type="term" value="P:positive regulation of transcription elongation by RNA polymerase II"/>
    <property type="evidence" value="ECO:0007669"/>
    <property type="project" value="InterPro"/>
</dbReference>
<comment type="caution">
    <text evidence="12">The sequence shown here is derived from an EMBL/GenBank/DDBJ whole genome shotgun (WGS) entry which is preliminary data.</text>
</comment>
<keyword evidence="8" id="KW-0479">Metal-binding</keyword>
<keyword evidence="3 10" id="KW-0805">Transcription regulation</keyword>
<dbReference type="Gene3D" id="1.10.10.10">
    <property type="entry name" value="Winged helix-like DNA-binding domain superfamily/Winged helix DNA-binding domain"/>
    <property type="match status" value="1"/>
</dbReference>
<evidence type="ECO:0000256" key="7">
    <source>
        <dbReference type="ARBA" id="ARBA00025232"/>
    </source>
</evidence>
<feature type="binding site" evidence="8">
    <location>
        <position position="247"/>
    </location>
    <ligand>
        <name>Cu cation</name>
        <dbReference type="ChEBI" id="CHEBI:23378"/>
    </ligand>
</feature>
<dbReference type="GO" id="GO:0003677">
    <property type="term" value="F:DNA binding"/>
    <property type="evidence" value="ECO:0007669"/>
    <property type="project" value="UniProtKB-KW"/>
</dbReference>
<feature type="compositionally biased region" description="Acidic residues" evidence="11">
    <location>
        <begin position="493"/>
        <end position="507"/>
    </location>
</feature>
<evidence type="ECO:0000256" key="4">
    <source>
        <dbReference type="ARBA" id="ARBA00023125"/>
    </source>
</evidence>
<feature type="compositionally biased region" description="Basic and acidic residues" evidence="11">
    <location>
        <begin position="602"/>
        <end position="625"/>
    </location>
</feature>
<feature type="compositionally biased region" description="Basic and acidic residues" evidence="11">
    <location>
        <begin position="662"/>
        <end position="671"/>
    </location>
</feature>
<dbReference type="Pfam" id="PF02630">
    <property type="entry name" value="SCO1-SenC"/>
    <property type="match status" value="1"/>
</dbReference>
<protein>
    <recommendedName>
        <fullName evidence="10">Transcription initiation factor IIF subunit alpha</fullName>
    </recommendedName>
</protein>
<dbReference type="RefSeq" id="XP_003100366.2">
    <property type="nucleotide sequence ID" value="XM_003100318.2"/>
</dbReference>
<accession>A0A6A5H890</accession>
<feature type="compositionally biased region" description="Basic and acidic residues" evidence="11">
    <location>
        <begin position="563"/>
        <end position="577"/>
    </location>
</feature>
<keyword evidence="5 10" id="KW-0804">Transcription</keyword>
<dbReference type="GO" id="GO:0006367">
    <property type="term" value="P:transcription initiation at RNA polymerase II promoter"/>
    <property type="evidence" value="ECO:0007669"/>
    <property type="project" value="InterPro"/>
</dbReference>
<comment type="function">
    <text evidence="7 10">TFIIF is a general transcription initiation factor that binds to RNA polymerase II and helps to recruit it to the initiation complex in collaboration with TFIIB. It promotes transcription elongation.</text>
</comment>
<feature type="compositionally biased region" description="Basic and acidic residues" evidence="11">
    <location>
        <begin position="678"/>
        <end position="692"/>
    </location>
</feature>
<dbReference type="Pfam" id="PF05793">
    <property type="entry name" value="TFIIF_alpha"/>
    <property type="match status" value="2"/>
</dbReference>
<dbReference type="GeneID" id="9826638"/>
<dbReference type="CDD" id="cd00240">
    <property type="entry name" value="TFIIFa"/>
    <property type="match status" value="1"/>
</dbReference>
<evidence type="ECO:0000256" key="1">
    <source>
        <dbReference type="ARBA" id="ARBA00004123"/>
    </source>
</evidence>
<proteinExistence type="inferred from homology"/>
<comment type="subcellular location">
    <subcellularLocation>
        <location evidence="1 10">Nucleus</location>
    </subcellularLocation>
</comment>
<dbReference type="GO" id="GO:0005634">
    <property type="term" value="C:nucleus"/>
    <property type="evidence" value="ECO:0007669"/>
    <property type="project" value="UniProtKB-SubCell"/>
</dbReference>
<feature type="compositionally biased region" description="Basic residues" evidence="11">
    <location>
        <begin position="513"/>
        <end position="524"/>
    </location>
</feature>
<keyword evidence="9" id="KW-1015">Disulfide bond</keyword>
<feature type="binding site" evidence="8">
    <location>
        <position position="158"/>
    </location>
    <ligand>
        <name>Cu cation</name>
        <dbReference type="ChEBI" id="CHEBI:23378"/>
    </ligand>
</feature>
<dbReference type="InterPro" id="IPR036249">
    <property type="entry name" value="Thioredoxin-like_sf"/>
</dbReference>
<organism evidence="12 13">
    <name type="scientific">Caenorhabditis remanei</name>
    <name type="common">Caenorhabditis vulgaris</name>
    <dbReference type="NCBI Taxonomy" id="31234"/>
    <lineage>
        <taxon>Eukaryota</taxon>
        <taxon>Metazoa</taxon>
        <taxon>Ecdysozoa</taxon>
        <taxon>Nematoda</taxon>
        <taxon>Chromadorea</taxon>
        <taxon>Rhabditida</taxon>
        <taxon>Rhabditina</taxon>
        <taxon>Rhabditomorpha</taxon>
        <taxon>Rhabditoidea</taxon>
        <taxon>Rhabditidae</taxon>
        <taxon>Peloderinae</taxon>
        <taxon>Caenorhabditis</taxon>
    </lineage>
</organism>
<evidence type="ECO:0000256" key="3">
    <source>
        <dbReference type="ARBA" id="ARBA00023015"/>
    </source>
</evidence>
<dbReference type="CDD" id="cd02968">
    <property type="entry name" value="SCO"/>
    <property type="match status" value="1"/>
</dbReference>
<feature type="compositionally biased region" description="Basic and acidic residues" evidence="11">
    <location>
        <begin position="525"/>
        <end position="544"/>
    </location>
</feature>
<keyword evidence="8" id="KW-0186">Copper</keyword>
<evidence type="ECO:0000256" key="2">
    <source>
        <dbReference type="ARBA" id="ARBA00010996"/>
    </source>
</evidence>
<dbReference type="EMBL" id="WUAV01000002">
    <property type="protein sequence ID" value="KAF1763958.1"/>
    <property type="molecule type" value="Genomic_DNA"/>
</dbReference>
<dbReference type="GO" id="GO:0033617">
    <property type="term" value="P:mitochondrial respiratory chain complex IV assembly"/>
    <property type="evidence" value="ECO:0007669"/>
    <property type="project" value="TreeGrafter"/>
</dbReference>
<evidence type="ECO:0000313" key="12">
    <source>
        <dbReference type="EMBL" id="KAF1763958.1"/>
    </source>
</evidence>
<dbReference type="InterPro" id="IPR003782">
    <property type="entry name" value="SCO1/SenC"/>
</dbReference>
<evidence type="ECO:0000256" key="9">
    <source>
        <dbReference type="PIRSR" id="PIRSR603782-2"/>
    </source>
</evidence>
<dbReference type="InterPro" id="IPR036390">
    <property type="entry name" value="WH_DNA-bd_sf"/>
</dbReference>
<keyword evidence="6 10" id="KW-0539">Nucleus</keyword>
<dbReference type="SUPFAM" id="SSF46785">
    <property type="entry name" value="Winged helix' DNA-binding domain"/>
    <property type="match status" value="1"/>
</dbReference>
<evidence type="ECO:0000256" key="10">
    <source>
        <dbReference type="RuleBase" id="RU366044"/>
    </source>
</evidence>
<dbReference type="PANTHER" id="PTHR12151">
    <property type="entry name" value="ELECTRON TRANSPORT PROTIN SCO1/SENC FAMILY MEMBER"/>
    <property type="match status" value="1"/>
</dbReference>
<evidence type="ECO:0000256" key="8">
    <source>
        <dbReference type="PIRSR" id="PIRSR603782-1"/>
    </source>
</evidence>
<dbReference type="InterPro" id="IPR036388">
    <property type="entry name" value="WH-like_DNA-bd_sf"/>
</dbReference>
<dbReference type="InterPro" id="IPR011039">
    <property type="entry name" value="TFIIF_interaction"/>
</dbReference>
<feature type="disulfide bond" description="Redox-active" evidence="9">
    <location>
        <begin position="154"/>
        <end position="158"/>
    </location>
</feature>
<evidence type="ECO:0000313" key="13">
    <source>
        <dbReference type="Proteomes" id="UP000483820"/>
    </source>
</evidence>